<dbReference type="Gramene" id="PHT74621">
    <property type="protein sequence ID" value="PHT74621"/>
    <property type="gene ID" value="T459_21898"/>
</dbReference>
<evidence type="ECO:0000256" key="5">
    <source>
        <dbReference type="SAM" id="Phobius"/>
    </source>
</evidence>
<evidence type="ECO:0000256" key="2">
    <source>
        <dbReference type="ARBA" id="ARBA00022692"/>
    </source>
</evidence>
<evidence type="ECO:0000313" key="7">
    <source>
        <dbReference type="Proteomes" id="UP000222542"/>
    </source>
</evidence>
<dbReference type="AlphaFoldDB" id="A0A2G2YYA4"/>
<dbReference type="GO" id="GO:0005769">
    <property type="term" value="C:early endosome"/>
    <property type="evidence" value="ECO:0007669"/>
    <property type="project" value="UniProtKB-SubCell"/>
</dbReference>
<dbReference type="GO" id="GO:0015095">
    <property type="term" value="F:magnesium ion transmembrane transporter activity"/>
    <property type="evidence" value="ECO:0007669"/>
    <property type="project" value="InterPro"/>
</dbReference>
<keyword evidence="2 5" id="KW-0812">Transmembrane</keyword>
<proteinExistence type="predicted"/>
<dbReference type="GO" id="GO:0016020">
    <property type="term" value="C:membrane"/>
    <property type="evidence" value="ECO:0007669"/>
    <property type="project" value="UniProtKB-SubCell"/>
</dbReference>
<dbReference type="EMBL" id="AYRZ02000008">
    <property type="protein sequence ID" value="PHT74621.1"/>
    <property type="molecule type" value="Genomic_DNA"/>
</dbReference>
<dbReference type="Proteomes" id="UP000222542">
    <property type="component" value="Unassembled WGS sequence"/>
</dbReference>
<sequence length="235" mass="25425">MLVGVSTTQSWKDMYRSMSSNNIKGLVLALSSSVFIGASFIVKKKGLKKVVASSVRAGTAMRSLTEVVVVAGGNSRCGLIGMNSSKGNLGWSAWRVKEMVKVGVVQEMTIIHPAIISFSTILSSKASYNVSILSMMGNTLKILFVVPFQVEIHCRKHVQCNLVRLSNSSSLYSSPTTSSVHSNLSDFHKGQNNKTASEFANSAFFSLILEESQNYSQIGRCIFDASACSQNLALH</sequence>
<reference evidence="6 7" key="1">
    <citation type="journal article" date="2014" name="Nat. Genet.">
        <title>Genome sequence of the hot pepper provides insights into the evolution of pungency in Capsicum species.</title>
        <authorList>
            <person name="Kim S."/>
            <person name="Park M."/>
            <person name="Yeom S.I."/>
            <person name="Kim Y.M."/>
            <person name="Lee J.M."/>
            <person name="Lee H.A."/>
            <person name="Seo E."/>
            <person name="Choi J."/>
            <person name="Cheong K."/>
            <person name="Kim K.T."/>
            <person name="Jung K."/>
            <person name="Lee G.W."/>
            <person name="Oh S.K."/>
            <person name="Bae C."/>
            <person name="Kim S.B."/>
            <person name="Lee H.Y."/>
            <person name="Kim S.Y."/>
            <person name="Kim M.S."/>
            <person name="Kang B.C."/>
            <person name="Jo Y.D."/>
            <person name="Yang H.B."/>
            <person name="Jeong H.J."/>
            <person name="Kang W.H."/>
            <person name="Kwon J.K."/>
            <person name="Shin C."/>
            <person name="Lim J.Y."/>
            <person name="Park J.H."/>
            <person name="Huh J.H."/>
            <person name="Kim J.S."/>
            <person name="Kim B.D."/>
            <person name="Cohen O."/>
            <person name="Paran I."/>
            <person name="Suh M.C."/>
            <person name="Lee S.B."/>
            <person name="Kim Y.K."/>
            <person name="Shin Y."/>
            <person name="Noh S.J."/>
            <person name="Park J."/>
            <person name="Seo Y.S."/>
            <person name="Kwon S.Y."/>
            <person name="Kim H.A."/>
            <person name="Park J.M."/>
            <person name="Kim H.J."/>
            <person name="Choi S.B."/>
            <person name="Bosland P.W."/>
            <person name="Reeves G."/>
            <person name="Jo S.H."/>
            <person name="Lee B.W."/>
            <person name="Cho H.T."/>
            <person name="Choi H.S."/>
            <person name="Lee M.S."/>
            <person name="Yu Y."/>
            <person name="Do Choi Y."/>
            <person name="Park B.S."/>
            <person name="van Deynze A."/>
            <person name="Ashrafi H."/>
            <person name="Hill T."/>
            <person name="Kim W.T."/>
            <person name="Pai H.S."/>
            <person name="Ahn H.K."/>
            <person name="Yeam I."/>
            <person name="Giovannoni J.J."/>
            <person name="Rose J.K."/>
            <person name="Sorensen I."/>
            <person name="Lee S.J."/>
            <person name="Kim R.W."/>
            <person name="Choi I.Y."/>
            <person name="Choi B.S."/>
            <person name="Lim J.S."/>
            <person name="Lee Y.H."/>
            <person name="Choi D."/>
        </authorList>
    </citation>
    <scope>NUCLEOTIDE SEQUENCE [LARGE SCALE GENOMIC DNA]</scope>
    <source>
        <strain evidence="7">cv. CM334</strain>
    </source>
</reference>
<evidence type="ECO:0000256" key="4">
    <source>
        <dbReference type="ARBA" id="ARBA00023136"/>
    </source>
</evidence>
<accession>A0A2G2YYA4</accession>
<comment type="subcellular location">
    <subcellularLocation>
        <location evidence="1">Membrane</location>
        <topology evidence="1">Multi-pass membrane protein</topology>
    </subcellularLocation>
</comment>
<evidence type="ECO:0000256" key="3">
    <source>
        <dbReference type="ARBA" id="ARBA00022989"/>
    </source>
</evidence>
<dbReference type="Pfam" id="PF05653">
    <property type="entry name" value="Mg_trans_NIPA"/>
    <property type="match status" value="1"/>
</dbReference>
<dbReference type="STRING" id="4072.A0A2G2YYA4"/>
<reference evidence="6 7" key="2">
    <citation type="journal article" date="2017" name="Genome Biol.">
        <title>New reference genome sequences of hot pepper reveal the massive evolution of plant disease-resistance genes by retroduplication.</title>
        <authorList>
            <person name="Kim S."/>
            <person name="Park J."/>
            <person name="Yeom S.I."/>
            <person name="Kim Y.M."/>
            <person name="Seo E."/>
            <person name="Kim K.T."/>
            <person name="Kim M.S."/>
            <person name="Lee J.M."/>
            <person name="Cheong K."/>
            <person name="Shin H.S."/>
            <person name="Kim S.B."/>
            <person name="Han K."/>
            <person name="Lee J."/>
            <person name="Park M."/>
            <person name="Lee H.A."/>
            <person name="Lee H.Y."/>
            <person name="Lee Y."/>
            <person name="Oh S."/>
            <person name="Lee J.H."/>
            <person name="Choi E."/>
            <person name="Choi E."/>
            <person name="Lee S.E."/>
            <person name="Jeon J."/>
            <person name="Kim H."/>
            <person name="Choi G."/>
            <person name="Song H."/>
            <person name="Lee J."/>
            <person name="Lee S.C."/>
            <person name="Kwon J.K."/>
            <person name="Lee H.Y."/>
            <person name="Koo N."/>
            <person name="Hong Y."/>
            <person name="Kim R.W."/>
            <person name="Kang W.H."/>
            <person name="Huh J.H."/>
            <person name="Kang B.C."/>
            <person name="Yang T.J."/>
            <person name="Lee Y.H."/>
            <person name="Bennetzen J.L."/>
            <person name="Choi D."/>
        </authorList>
    </citation>
    <scope>NUCLEOTIDE SEQUENCE [LARGE SCALE GENOMIC DNA]</scope>
    <source>
        <strain evidence="7">cv. CM334</strain>
    </source>
</reference>
<keyword evidence="4 5" id="KW-0472">Membrane</keyword>
<dbReference type="InterPro" id="IPR008521">
    <property type="entry name" value="Mg_trans_NIPA"/>
</dbReference>
<organism evidence="6 7">
    <name type="scientific">Capsicum annuum</name>
    <name type="common">Capsicum pepper</name>
    <dbReference type="NCBI Taxonomy" id="4072"/>
    <lineage>
        <taxon>Eukaryota</taxon>
        <taxon>Viridiplantae</taxon>
        <taxon>Streptophyta</taxon>
        <taxon>Embryophyta</taxon>
        <taxon>Tracheophyta</taxon>
        <taxon>Spermatophyta</taxon>
        <taxon>Magnoliopsida</taxon>
        <taxon>eudicotyledons</taxon>
        <taxon>Gunneridae</taxon>
        <taxon>Pentapetalae</taxon>
        <taxon>asterids</taxon>
        <taxon>lamiids</taxon>
        <taxon>Solanales</taxon>
        <taxon>Solanaceae</taxon>
        <taxon>Solanoideae</taxon>
        <taxon>Capsiceae</taxon>
        <taxon>Capsicum</taxon>
    </lineage>
</organism>
<name>A0A2G2YYA4_CAPAN</name>
<protein>
    <submittedName>
        <fullName evidence="6">Uncharacterized protein</fullName>
    </submittedName>
</protein>
<keyword evidence="7" id="KW-1185">Reference proteome</keyword>
<evidence type="ECO:0000256" key="1">
    <source>
        <dbReference type="ARBA" id="ARBA00004141"/>
    </source>
</evidence>
<keyword evidence="3 5" id="KW-1133">Transmembrane helix</keyword>
<gene>
    <name evidence="6" type="ORF">T459_21898</name>
</gene>
<comment type="caution">
    <text evidence="6">The sequence shown here is derived from an EMBL/GenBank/DDBJ whole genome shotgun (WGS) entry which is preliminary data.</text>
</comment>
<feature type="transmembrane region" description="Helical" evidence="5">
    <location>
        <begin position="23"/>
        <end position="42"/>
    </location>
</feature>
<evidence type="ECO:0000313" key="6">
    <source>
        <dbReference type="EMBL" id="PHT74621.1"/>
    </source>
</evidence>